<dbReference type="PROSITE" id="PS00584">
    <property type="entry name" value="PFKB_KINASES_2"/>
    <property type="match status" value="1"/>
</dbReference>
<proteinExistence type="predicted"/>
<accession>A0ABQ2NKL5</accession>
<feature type="domain" description="Carbohydrate kinase PfkB" evidence="3">
    <location>
        <begin position="187"/>
        <end position="278"/>
    </location>
</feature>
<dbReference type="PANTHER" id="PTHR10584:SF166">
    <property type="entry name" value="RIBOKINASE"/>
    <property type="match status" value="1"/>
</dbReference>
<dbReference type="InterPro" id="IPR002173">
    <property type="entry name" value="Carboh/pur_kinase_PfkB_CS"/>
</dbReference>
<protein>
    <submittedName>
        <fullName evidence="4">Adenosine kinase</fullName>
    </submittedName>
</protein>
<keyword evidence="5" id="KW-1185">Reference proteome</keyword>
<dbReference type="Proteomes" id="UP000620064">
    <property type="component" value="Unassembled WGS sequence"/>
</dbReference>
<feature type="domain" description="Carbohydrate kinase PfkB" evidence="3">
    <location>
        <begin position="1"/>
        <end position="136"/>
    </location>
</feature>
<sequence>MKRVFIIGGTTFDHIISLPEFPKPIPQTIHQANFYETAGSTGTGKALALTKLEVPNSFYSVLGNDTFGQKIIQFLDKNKVDFFYDFDDKGTERHINLMNENGERISIFVTQSSENLEFSADLINQNIQNSEVIVLNIISYCKNFVPLLRDANKPIFTDLHDYTDSNPYHEPFIEVSDYIFLSSDNLVDYKKTMQNLIQRGKEFVVCTHGKNGSTLLTKNGEWLEEPAIKIDEIVDSNGAGDNYFSGFLFGFLQGKSLQDCMKFGSICGAMCISSKELVSDSLSSENLIQLYSKYYK</sequence>
<keyword evidence="1" id="KW-0808">Transferase</keyword>
<dbReference type="RefSeq" id="WP_188618269.1">
    <property type="nucleotide sequence ID" value="NZ_BMLV01000005.1"/>
</dbReference>
<organism evidence="4 5">
    <name type="scientific">Cloacibacterium rupense</name>
    <dbReference type="NCBI Taxonomy" id="517423"/>
    <lineage>
        <taxon>Bacteria</taxon>
        <taxon>Pseudomonadati</taxon>
        <taxon>Bacteroidota</taxon>
        <taxon>Flavobacteriia</taxon>
        <taxon>Flavobacteriales</taxon>
        <taxon>Weeksellaceae</taxon>
    </lineage>
</organism>
<evidence type="ECO:0000313" key="4">
    <source>
        <dbReference type="EMBL" id="GGP05729.1"/>
    </source>
</evidence>
<evidence type="ECO:0000259" key="3">
    <source>
        <dbReference type="Pfam" id="PF00294"/>
    </source>
</evidence>
<comment type="caution">
    <text evidence="4">The sequence shown here is derived from an EMBL/GenBank/DDBJ whole genome shotgun (WGS) entry which is preliminary data.</text>
</comment>
<evidence type="ECO:0000313" key="5">
    <source>
        <dbReference type="Proteomes" id="UP000620064"/>
    </source>
</evidence>
<reference evidence="5" key="1">
    <citation type="journal article" date="2019" name="Int. J. Syst. Evol. Microbiol.">
        <title>The Global Catalogue of Microorganisms (GCM) 10K type strain sequencing project: providing services to taxonomists for standard genome sequencing and annotation.</title>
        <authorList>
            <consortium name="The Broad Institute Genomics Platform"/>
            <consortium name="The Broad Institute Genome Sequencing Center for Infectious Disease"/>
            <person name="Wu L."/>
            <person name="Ma J."/>
        </authorList>
    </citation>
    <scope>NUCLEOTIDE SEQUENCE [LARGE SCALE GENOMIC DNA]</scope>
    <source>
        <strain evidence="5">CGMCC 1.7656</strain>
    </source>
</reference>
<evidence type="ECO:0000256" key="1">
    <source>
        <dbReference type="ARBA" id="ARBA00022679"/>
    </source>
</evidence>
<dbReference type="Pfam" id="PF00294">
    <property type="entry name" value="PfkB"/>
    <property type="match status" value="2"/>
</dbReference>
<dbReference type="SUPFAM" id="SSF53613">
    <property type="entry name" value="Ribokinase-like"/>
    <property type="match status" value="1"/>
</dbReference>
<gene>
    <name evidence="4" type="ORF">GCM10010992_22970</name>
</gene>
<evidence type="ECO:0000256" key="2">
    <source>
        <dbReference type="ARBA" id="ARBA00022777"/>
    </source>
</evidence>
<dbReference type="GO" id="GO:0016301">
    <property type="term" value="F:kinase activity"/>
    <property type="evidence" value="ECO:0007669"/>
    <property type="project" value="UniProtKB-KW"/>
</dbReference>
<dbReference type="EMBL" id="BMLV01000005">
    <property type="protein sequence ID" value="GGP05729.1"/>
    <property type="molecule type" value="Genomic_DNA"/>
</dbReference>
<name>A0ABQ2NKL5_9FLAO</name>
<dbReference type="InterPro" id="IPR029056">
    <property type="entry name" value="Ribokinase-like"/>
</dbReference>
<dbReference type="Gene3D" id="3.40.1190.20">
    <property type="match status" value="1"/>
</dbReference>
<dbReference type="InterPro" id="IPR011611">
    <property type="entry name" value="PfkB_dom"/>
</dbReference>
<dbReference type="PANTHER" id="PTHR10584">
    <property type="entry name" value="SUGAR KINASE"/>
    <property type="match status" value="1"/>
</dbReference>
<keyword evidence="2 4" id="KW-0418">Kinase</keyword>